<comment type="caution">
    <text evidence="2">The sequence shown here is derived from an EMBL/GenBank/DDBJ whole genome shotgun (WGS) entry which is preliminary data.</text>
</comment>
<evidence type="ECO:0000256" key="1">
    <source>
        <dbReference type="SAM" id="MobiDB-lite"/>
    </source>
</evidence>
<feature type="compositionally biased region" description="Acidic residues" evidence="1">
    <location>
        <begin position="1"/>
        <end position="16"/>
    </location>
</feature>
<keyword evidence="3" id="KW-1185">Reference proteome</keyword>
<evidence type="ECO:0000313" key="2">
    <source>
        <dbReference type="EMBL" id="KAK7234167.1"/>
    </source>
</evidence>
<dbReference type="Proteomes" id="UP001363151">
    <property type="component" value="Unassembled WGS sequence"/>
</dbReference>
<evidence type="ECO:0000313" key="3">
    <source>
        <dbReference type="Proteomes" id="UP001363151"/>
    </source>
</evidence>
<protein>
    <submittedName>
        <fullName evidence="2">Uncharacterized protein</fullName>
    </submittedName>
</protein>
<gene>
    <name evidence="2" type="ORF">SO694_00148045</name>
</gene>
<reference evidence="2 3" key="1">
    <citation type="submission" date="2024-03" db="EMBL/GenBank/DDBJ databases">
        <title>Aureococcus anophagefferens CCMP1851 and Kratosvirus quantuckense: Draft genome of a second virus-susceptible host strain in the model system.</title>
        <authorList>
            <person name="Chase E."/>
            <person name="Truchon A.R."/>
            <person name="Schepens W."/>
            <person name="Wilhelm S.W."/>
        </authorList>
    </citation>
    <scope>NUCLEOTIDE SEQUENCE [LARGE SCALE GENOMIC DNA]</scope>
    <source>
        <strain evidence="2 3">CCMP1851</strain>
    </source>
</reference>
<accession>A0ABR1FNJ7</accession>
<sequence length="370" mass="38468">MLESEMAEDVDLDDEPLSPPTPSCRVVAAPPVGERILVKHPLGAHPIEMWITVPDLDVRPPEVVACFCAQLRVTAAAGSRPPRRRQVGPAPLAMDEAPLAQVGRGAVSATAPAAMLGAPPALAEAPPRKRASATTEPAGVQVVWRLGDPAEALAVWLTAPAAEAALDMDLDVDLDAVRELHGPMDEDEDLEPRRAAGPLADADAGDVVDLDAGHVVDLDGDDDDDDEPVAAADATPEAMPVVASATPCVLDDGTVKNNRGAVLGYLNDDDHQAGSVDEQFLGDLTFESALRDAMVARGAADELVATLRLDAARLVDGGGSTLACVSRDGEITGGLGERLGVVAPFDFSLQTQVALYALFLDPGLLSSEEE</sequence>
<feature type="region of interest" description="Disordered" evidence="1">
    <location>
        <begin position="1"/>
        <end position="23"/>
    </location>
</feature>
<name>A0ABR1FNJ7_AURAN</name>
<organism evidence="2 3">
    <name type="scientific">Aureococcus anophagefferens</name>
    <name type="common">Harmful bloom alga</name>
    <dbReference type="NCBI Taxonomy" id="44056"/>
    <lineage>
        <taxon>Eukaryota</taxon>
        <taxon>Sar</taxon>
        <taxon>Stramenopiles</taxon>
        <taxon>Ochrophyta</taxon>
        <taxon>Pelagophyceae</taxon>
        <taxon>Pelagomonadales</taxon>
        <taxon>Pelagomonadaceae</taxon>
        <taxon>Aureococcus</taxon>
    </lineage>
</organism>
<proteinExistence type="predicted"/>
<dbReference type="EMBL" id="JBBJCI010000343">
    <property type="protein sequence ID" value="KAK7234167.1"/>
    <property type="molecule type" value="Genomic_DNA"/>
</dbReference>